<dbReference type="AlphaFoldDB" id="A0A2T4R2C6"/>
<dbReference type="PANTHER" id="PTHR46743">
    <property type="entry name" value="TEICHOIC ACIDS EXPORT ATP-BINDING PROTEIN TAGH"/>
    <property type="match status" value="1"/>
</dbReference>
<proteinExistence type="predicted"/>
<evidence type="ECO:0000313" key="1">
    <source>
        <dbReference type="EMBL" id="RIO43662.1"/>
    </source>
</evidence>
<protein>
    <submittedName>
        <fullName evidence="1">ABC transporter ATP-binding protein</fullName>
    </submittedName>
</protein>
<dbReference type="Proteomes" id="UP000285625">
    <property type="component" value="Unassembled WGS sequence"/>
</dbReference>
<dbReference type="PROSITE" id="PS50893">
    <property type="entry name" value="ABC_TRANSPORTER_2"/>
    <property type="match status" value="1"/>
</dbReference>
<dbReference type="RefSeq" id="WP_107633791.1">
    <property type="nucleotide sequence ID" value="NZ_CP170218.1"/>
</dbReference>
<dbReference type="Pfam" id="PF00005">
    <property type="entry name" value="ABC_tran"/>
    <property type="match status" value="1"/>
</dbReference>
<evidence type="ECO:0000313" key="2">
    <source>
        <dbReference type="Proteomes" id="UP000285625"/>
    </source>
</evidence>
<reference evidence="1 2" key="1">
    <citation type="journal article" date="2016" name="Front. Microbiol.">
        <title>Comprehensive Phylogenetic Analysis of Bovine Non-aureus Staphylococci Species Based on Whole-Genome Sequencing.</title>
        <authorList>
            <person name="Naushad S."/>
            <person name="Barkema H.W."/>
            <person name="Luby C."/>
            <person name="Condas L.A."/>
            <person name="Nobrega D.B."/>
            <person name="Carson D.A."/>
            <person name="De Buck J."/>
        </authorList>
    </citation>
    <scope>NUCLEOTIDE SEQUENCE [LARGE SCALE GENOMIC DNA]</scope>
    <source>
        <strain evidence="1 2">SNUC 5959</strain>
    </source>
</reference>
<dbReference type="InterPro" id="IPR027417">
    <property type="entry name" value="P-loop_NTPase"/>
</dbReference>
<dbReference type="EMBL" id="QXVO01000039">
    <property type="protein sequence ID" value="RIO43662.1"/>
    <property type="molecule type" value="Genomic_DNA"/>
</dbReference>
<sequence>MGSAIVLKIINVTHFYRNQKKQNILKPFSYQPEDIELNNITLHIYQGEALGIIGEADSSKSLVGEILAGTVKPDKGRMVRTASLFYANMNQKTVETMSVRDYVEDVIQLYEYEVSSHKVEQIIKYAHLMDQANDTIQNLLDEQYAQLLFSLARASKAKIIILSHILSYLNEDFMAKASLMAREYIEEGLTWVTIDNDIAKIQAVSNYIAWISHGQLRQEGPVKQVIAAYTSHEKDRTSIKSEEALAYFDEDWKRNRSRMPELTYNFKRIERYHHSEPPAFLARVWTWLAIFFIGIILGSLFVFTNFGQLETQKVTTEDTIAKNNEDPYIEKLAYGIVDAKDVKLNGASGQKDITLPRYAVATITGENKTSYRVENNGQTYTTTKSQFKYINPAALYNRIEREQIATYMKSNYINSVDYFNGELHKSHKAVNDTLVPGLKNRFVEPITQQPISMLYDDRNKLIGYTFPMVKTEEFKKKFKPDEKYWVGKSDEGFFIADVQNDQWIYIKL</sequence>
<dbReference type="InterPro" id="IPR050683">
    <property type="entry name" value="Bact_Polysacc_Export_ATP-bd"/>
</dbReference>
<name>A0A2T4R2C6_STAHY</name>
<dbReference type="Pfam" id="PF22269">
    <property type="entry name" value="TagH_SH3-like"/>
    <property type="match status" value="1"/>
</dbReference>
<gene>
    <name evidence="1" type="ORF">BUZ57_10390</name>
</gene>
<dbReference type="PANTHER" id="PTHR46743:SF2">
    <property type="entry name" value="TEICHOIC ACIDS EXPORT ATP-BINDING PROTEIN TAGH"/>
    <property type="match status" value="1"/>
</dbReference>
<comment type="caution">
    <text evidence="1">The sequence shown here is derived from an EMBL/GenBank/DDBJ whole genome shotgun (WGS) entry which is preliminary data.</text>
</comment>
<dbReference type="Gene3D" id="3.40.50.300">
    <property type="entry name" value="P-loop containing nucleotide triphosphate hydrolases"/>
    <property type="match status" value="1"/>
</dbReference>
<dbReference type="InterPro" id="IPR053989">
    <property type="entry name" value="TagH_SH3-like"/>
</dbReference>
<dbReference type="GO" id="GO:0005524">
    <property type="term" value="F:ATP binding"/>
    <property type="evidence" value="ECO:0007669"/>
    <property type="project" value="UniProtKB-KW"/>
</dbReference>
<dbReference type="STRING" id="1284.SHYC_04480"/>
<dbReference type="Pfam" id="PF22096">
    <property type="entry name" value="TagH_C"/>
    <property type="match status" value="1"/>
</dbReference>
<keyword evidence="1" id="KW-0067">ATP-binding</keyword>
<dbReference type="GO" id="GO:0016887">
    <property type="term" value="F:ATP hydrolysis activity"/>
    <property type="evidence" value="ECO:0007669"/>
    <property type="project" value="InterPro"/>
</dbReference>
<accession>A0A2T4R2C6</accession>
<dbReference type="SUPFAM" id="SSF52540">
    <property type="entry name" value="P-loop containing nucleoside triphosphate hydrolases"/>
    <property type="match status" value="1"/>
</dbReference>
<dbReference type="InterPro" id="IPR003439">
    <property type="entry name" value="ABC_transporter-like_ATP-bd"/>
</dbReference>
<organism evidence="1 2">
    <name type="scientific">Staphylococcus hyicus</name>
    <dbReference type="NCBI Taxonomy" id="1284"/>
    <lineage>
        <taxon>Bacteria</taxon>
        <taxon>Bacillati</taxon>
        <taxon>Bacillota</taxon>
        <taxon>Bacilli</taxon>
        <taxon>Bacillales</taxon>
        <taxon>Staphylococcaceae</taxon>
        <taxon>Staphylococcus</taxon>
    </lineage>
</organism>
<dbReference type="InterPro" id="IPR053990">
    <property type="entry name" value="TagH_C"/>
</dbReference>
<keyword evidence="1" id="KW-0547">Nucleotide-binding</keyword>